<name>A0ABS4T350_9MICC</name>
<dbReference type="RefSeq" id="WP_210049279.1">
    <property type="nucleotide sequence ID" value="NZ_JAGINX010000001.1"/>
</dbReference>
<keyword evidence="4" id="KW-1185">Reference proteome</keyword>
<dbReference type="EMBL" id="JAGINX010000001">
    <property type="protein sequence ID" value="MBP2318838.1"/>
    <property type="molecule type" value="Genomic_DNA"/>
</dbReference>
<proteinExistence type="predicted"/>
<protein>
    <submittedName>
        <fullName evidence="3">NAD(P)H-dependent FMN reductase</fullName>
    </submittedName>
</protein>
<feature type="domain" description="NADPH-dependent FMN reductase-like" evidence="2">
    <location>
        <begin position="8"/>
        <end position="151"/>
    </location>
</feature>
<dbReference type="SUPFAM" id="SSF52218">
    <property type="entry name" value="Flavoproteins"/>
    <property type="match status" value="1"/>
</dbReference>
<feature type="region of interest" description="Disordered" evidence="1">
    <location>
        <begin position="199"/>
        <end position="226"/>
    </location>
</feature>
<reference evidence="3 4" key="1">
    <citation type="submission" date="2021-03" db="EMBL/GenBank/DDBJ databases">
        <title>Sequencing the genomes of 1000 actinobacteria strains.</title>
        <authorList>
            <person name="Klenk H.-P."/>
        </authorList>
    </citation>
    <scope>NUCLEOTIDE SEQUENCE [LARGE SCALE GENOMIC DNA]</scope>
    <source>
        <strain evidence="3 4">DSM 12544</strain>
    </source>
</reference>
<dbReference type="PANTHER" id="PTHR30543:SF21">
    <property type="entry name" value="NAD(P)H-DEPENDENT FMN REDUCTASE LOT6"/>
    <property type="match status" value="1"/>
</dbReference>
<dbReference type="Gene3D" id="3.40.50.360">
    <property type="match status" value="1"/>
</dbReference>
<sequence>MSVTEKPTLAIIIGSIRPDRFGPTPASWLAEEAQLHGSFDVDLIDLGDYALPMELAGDDPAATPPAGVLRLGERLAAADAFVLVTPVYNRSYSAALKTAIDWFYAEWALRPVSFVSYGGNTGGLTSIEHLRGIFPEFPSVTVKNFISLPDFWKLFDHDGTPVDREGLRERAAAVLDELAWWAPMLRDARASRPYPGLDFAAAPNGEDRTDSGEVQAADLTPAAASA</sequence>
<dbReference type="Pfam" id="PF03358">
    <property type="entry name" value="FMN_red"/>
    <property type="match status" value="1"/>
</dbReference>
<dbReference type="InterPro" id="IPR050712">
    <property type="entry name" value="NAD(P)H-dep_reductase"/>
</dbReference>
<dbReference type="InterPro" id="IPR029039">
    <property type="entry name" value="Flavoprotein-like_sf"/>
</dbReference>
<evidence type="ECO:0000313" key="3">
    <source>
        <dbReference type="EMBL" id="MBP2318838.1"/>
    </source>
</evidence>
<dbReference type="Proteomes" id="UP001519331">
    <property type="component" value="Unassembled WGS sequence"/>
</dbReference>
<evidence type="ECO:0000256" key="1">
    <source>
        <dbReference type="SAM" id="MobiDB-lite"/>
    </source>
</evidence>
<accession>A0ABS4T350</accession>
<organism evidence="3 4">
    <name type="scientific">Nesterenkonia lacusekhoensis</name>
    <dbReference type="NCBI Taxonomy" id="150832"/>
    <lineage>
        <taxon>Bacteria</taxon>
        <taxon>Bacillati</taxon>
        <taxon>Actinomycetota</taxon>
        <taxon>Actinomycetes</taxon>
        <taxon>Micrococcales</taxon>
        <taxon>Micrococcaceae</taxon>
        <taxon>Nesterenkonia</taxon>
    </lineage>
</organism>
<evidence type="ECO:0000313" key="4">
    <source>
        <dbReference type="Proteomes" id="UP001519331"/>
    </source>
</evidence>
<dbReference type="InterPro" id="IPR005025">
    <property type="entry name" value="FMN_Rdtase-like_dom"/>
</dbReference>
<evidence type="ECO:0000259" key="2">
    <source>
        <dbReference type="Pfam" id="PF03358"/>
    </source>
</evidence>
<comment type="caution">
    <text evidence="3">The sequence shown here is derived from an EMBL/GenBank/DDBJ whole genome shotgun (WGS) entry which is preliminary data.</text>
</comment>
<dbReference type="PANTHER" id="PTHR30543">
    <property type="entry name" value="CHROMATE REDUCTASE"/>
    <property type="match status" value="1"/>
</dbReference>
<gene>
    <name evidence="3" type="ORF">JOF45_001857</name>
</gene>